<evidence type="ECO:0000313" key="2">
    <source>
        <dbReference type="Proteomes" id="UP000601435"/>
    </source>
</evidence>
<proteinExistence type="predicted"/>
<name>A0A812QQA4_9DINO</name>
<protein>
    <submittedName>
        <fullName evidence="1">Uncharacterized protein</fullName>
    </submittedName>
</protein>
<dbReference type="AlphaFoldDB" id="A0A812QQA4"/>
<keyword evidence="2" id="KW-1185">Reference proteome</keyword>
<dbReference type="Proteomes" id="UP000601435">
    <property type="component" value="Unassembled WGS sequence"/>
</dbReference>
<dbReference type="OrthoDB" id="449832at2759"/>
<evidence type="ECO:0000313" key="1">
    <source>
        <dbReference type="EMBL" id="CAE7398452.1"/>
    </source>
</evidence>
<comment type="caution">
    <text evidence="1">The sequence shown here is derived from an EMBL/GenBank/DDBJ whole genome shotgun (WGS) entry which is preliminary data.</text>
</comment>
<reference evidence="1" key="1">
    <citation type="submission" date="2021-02" db="EMBL/GenBank/DDBJ databases">
        <authorList>
            <person name="Dougan E. K."/>
            <person name="Rhodes N."/>
            <person name="Thang M."/>
            <person name="Chan C."/>
        </authorList>
    </citation>
    <scope>NUCLEOTIDE SEQUENCE</scope>
</reference>
<gene>
    <name evidence="1" type="ORF">SNEC2469_LOCUS10886</name>
</gene>
<accession>A0A812QQA4</accession>
<organism evidence="1 2">
    <name type="scientific">Symbiodinium necroappetens</name>
    <dbReference type="NCBI Taxonomy" id="1628268"/>
    <lineage>
        <taxon>Eukaryota</taxon>
        <taxon>Sar</taxon>
        <taxon>Alveolata</taxon>
        <taxon>Dinophyceae</taxon>
        <taxon>Suessiales</taxon>
        <taxon>Symbiodiniaceae</taxon>
        <taxon>Symbiodinium</taxon>
    </lineage>
</organism>
<dbReference type="EMBL" id="CAJNJA010017296">
    <property type="protein sequence ID" value="CAE7398452.1"/>
    <property type="molecule type" value="Genomic_DNA"/>
</dbReference>
<sequence length="131" mass="14738">MDENLRPTADALQLNSKQVMLLIAALCELSKNRAHWSRKPDETWGKFLQALHEILTESKSRPMLPAEAWYEVSRWYSSLSGSRLMQLLRAAMVFHGCPKPKEALQLANLLWPKVPGAVRGIGTKADRVLSA</sequence>